<dbReference type="Pfam" id="PF00578">
    <property type="entry name" value="AhpC-TSA"/>
    <property type="match status" value="1"/>
</dbReference>
<dbReference type="PROSITE" id="PS00194">
    <property type="entry name" value="THIOREDOXIN_1"/>
    <property type="match status" value="1"/>
</dbReference>
<dbReference type="PANTHER" id="PTHR42852:SF6">
    <property type="entry name" value="THIOL:DISULFIDE INTERCHANGE PROTEIN DSBE"/>
    <property type="match status" value="1"/>
</dbReference>
<dbReference type="Gene3D" id="3.40.30.10">
    <property type="entry name" value="Glutaredoxin"/>
    <property type="match status" value="1"/>
</dbReference>
<keyword evidence="8" id="KW-1185">Reference proteome</keyword>
<evidence type="ECO:0000259" key="6">
    <source>
        <dbReference type="PROSITE" id="PS51352"/>
    </source>
</evidence>
<dbReference type="GO" id="GO:0030313">
    <property type="term" value="C:cell envelope"/>
    <property type="evidence" value="ECO:0007669"/>
    <property type="project" value="UniProtKB-SubCell"/>
</dbReference>
<comment type="subcellular location">
    <subcellularLocation>
        <location evidence="1">Cell envelope</location>
    </subcellularLocation>
</comment>
<accession>A0A068NW64</accession>
<evidence type="ECO:0000256" key="1">
    <source>
        <dbReference type="ARBA" id="ARBA00004196"/>
    </source>
</evidence>
<reference evidence="7 8" key="1">
    <citation type="journal article" date="2014" name="PLoS ONE">
        <title>The first complete genome sequence of the class fimbriimonadia in the phylum armatimonadetes.</title>
        <authorList>
            <person name="Hu Z.Y."/>
            <person name="Wang Y.Z."/>
            <person name="Im W.T."/>
            <person name="Wang S.Y."/>
            <person name="Zhao G.P."/>
            <person name="Zheng H.J."/>
            <person name="Quan Z.X."/>
        </authorList>
    </citation>
    <scope>NUCLEOTIDE SEQUENCE [LARGE SCALE GENOMIC DNA]</scope>
    <source>
        <strain evidence="7">Gsoil 348</strain>
    </source>
</reference>
<protein>
    <submittedName>
        <fullName evidence="7">Redoxin domain-containing protein</fullName>
    </submittedName>
</protein>
<dbReference type="AlphaFoldDB" id="A0A068NW64"/>
<keyword evidence="5" id="KW-0676">Redox-active center</keyword>
<dbReference type="GO" id="GO:0016491">
    <property type="term" value="F:oxidoreductase activity"/>
    <property type="evidence" value="ECO:0007669"/>
    <property type="project" value="InterPro"/>
</dbReference>
<dbReference type="PRINTS" id="PR00421">
    <property type="entry name" value="THIOREDOXIN"/>
</dbReference>
<proteinExistence type="predicted"/>
<dbReference type="STRING" id="661478.OP10G_3642"/>
<dbReference type="GO" id="GO:0016209">
    <property type="term" value="F:antioxidant activity"/>
    <property type="evidence" value="ECO:0007669"/>
    <property type="project" value="InterPro"/>
</dbReference>
<evidence type="ECO:0000256" key="2">
    <source>
        <dbReference type="ARBA" id="ARBA00022748"/>
    </source>
</evidence>
<dbReference type="InterPro" id="IPR013766">
    <property type="entry name" value="Thioredoxin_domain"/>
</dbReference>
<name>A0A068NW64_FIMGI</name>
<dbReference type="GO" id="GO:0017004">
    <property type="term" value="P:cytochrome complex assembly"/>
    <property type="evidence" value="ECO:0007669"/>
    <property type="project" value="UniProtKB-KW"/>
</dbReference>
<dbReference type="SUPFAM" id="SSF52833">
    <property type="entry name" value="Thioredoxin-like"/>
    <property type="match status" value="1"/>
</dbReference>
<gene>
    <name evidence="7" type="ORF">OP10G_3642</name>
</gene>
<evidence type="ECO:0000256" key="5">
    <source>
        <dbReference type="ARBA" id="ARBA00023284"/>
    </source>
</evidence>
<organism evidence="7 8">
    <name type="scientific">Fimbriimonas ginsengisoli Gsoil 348</name>
    <dbReference type="NCBI Taxonomy" id="661478"/>
    <lineage>
        <taxon>Bacteria</taxon>
        <taxon>Bacillati</taxon>
        <taxon>Armatimonadota</taxon>
        <taxon>Fimbriimonadia</taxon>
        <taxon>Fimbriimonadales</taxon>
        <taxon>Fimbriimonadaceae</taxon>
        <taxon>Fimbriimonas</taxon>
    </lineage>
</organism>
<dbReference type="Proteomes" id="UP000027982">
    <property type="component" value="Chromosome"/>
</dbReference>
<dbReference type="PANTHER" id="PTHR42852">
    <property type="entry name" value="THIOL:DISULFIDE INTERCHANGE PROTEIN DSBE"/>
    <property type="match status" value="1"/>
</dbReference>
<dbReference type="PROSITE" id="PS51352">
    <property type="entry name" value="THIOREDOXIN_2"/>
    <property type="match status" value="1"/>
</dbReference>
<evidence type="ECO:0000256" key="3">
    <source>
        <dbReference type="ARBA" id="ARBA00022968"/>
    </source>
</evidence>
<keyword evidence="3" id="KW-0812">Transmembrane</keyword>
<dbReference type="EMBL" id="CP007139">
    <property type="protein sequence ID" value="AIE87010.1"/>
    <property type="molecule type" value="Genomic_DNA"/>
</dbReference>
<dbReference type="InterPro" id="IPR017937">
    <property type="entry name" value="Thioredoxin_CS"/>
</dbReference>
<dbReference type="PROSITE" id="PS51257">
    <property type="entry name" value="PROKAR_LIPOPROTEIN"/>
    <property type="match status" value="1"/>
</dbReference>
<evidence type="ECO:0000313" key="7">
    <source>
        <dbReference type="EMBL" id="AIE87010.1"/>
    </source>
</evidence>
<feature type="domain" description="Thioredoxin" evidence="6">
    <location>
        <begin position="25"/>
        <end position="163"/>
    </location>
</feature>
<keyword evidence="3" id="KW-0735">Signal-anchor</keyword>
<dbReference type="RefSeq" id="WP_025229066.1">
    <property type="nucleotide sequence ID" value="NZ_CP007139.1"/>
</dbReference>
<dbReference type="eggNOG" id="COG0526">
    <property type="taxonomic scope" value="Bacteria"/>
</dbReference>
<evidence type="ECO:0000256" key="4">
    <source>
        <dbReference type="ARBA" id="ARBA00023157"/>
    </source>
</evidence>
<dbReference type="HOGENOM" id="CLU_042529_11_2_0"/>
<dbReference type="CDD" id="cd02966">
    <property type="entry name" value="TlpA_like_family"/>
    <property type="match status" value="1"/>
</dbReference>
<keyword evidence="4" id="KW-1015">Disulfide bond</keyword>
<dbReference type="InterPro" id="IPR000866">
    <property type="entry name" value="AhpC/TSA"/>
</dbReference>
<sequence length="168" mass="17991">MVRFLRASIGLGIVIAVLGCSENNPLVGKDAPDVKLAPIKAGGDVSLKDLKGKVVLLDFWATWCGPCRQLMPTIVDMKSKYGPKGLEVLGVTAEDRAPVLQFRREHPEVNYDLYLDPAGIANTLYKVEGLPTTVIIGRDGKVVFWDAGFGGDSHRKIADAVAAAMANG</sequence>
<evidence type="ECO:0000313" key="8">
    <source>
        <dbReference type="Proteomes" id="UP000027982"/>
    </source>
</evidence>
<dbReference type="OrthoDB" id="9811352at2"/>
<dbReference type="KEGG" id="fgi:OP10G_3642"/>
<dbReference type="InterPro" id="IPR050553">
    <property type="entry name" value="Thioredoxin_ResA/DsbE_sf"/>
</dbReference>
<dbReference type="InterPro" id="IPR036249">
    <property type="entry name" value="Thioredoxin-like_sf"/>
</dbReference>
<keyword evidence="2" id="KW-0201">Cytochrome c-type biogenesis</keyword>